<sequence>MVGAGPGTGRTDGGVVDEENVTGAVTDNADTGMFAALVGKQMAEDVLGTQAFQDGSGSVVFIADNGGSAFADDADFMKAFIVIAYGLASLKLFCSSVQAGEQFFILINGNVFK</sequence>
<name>A8RML0_ENTBW</name>
<dbReference type="HOGENOM" id="CLU_2129109_0_0_9"/>
<gene>
    <name evidence="1" type="ORF">CLOBOL_01944</name>
</gene>
<accession>A8RML0</accession>
<evidence type="ECO:0000313" key="1">
    <source>
        <dbReference type="EMBL" id="EDP17704.1"/>
    </source>
</evidence>
<comment type="caution">
    <text evidence="1">The sequence shown here is derived from an EMBL/GenBank/DDBJ whole genome shotgun (WGS) entry which is preliminary data.</text>
</comment>
<dbReference type="Proteomes" id="UP000005396">
    <property type="component" value="Unassembled WGS sequence"/>
</dbReference>
<dbReference type="PaxDb" id="411902-CLOBOL_01944"/>
<organism evidence="1 2">
    <name type="scientific">Enterocloster bolteae (strain ATCC BAA-613 / DSM 15670 / CCUG 46953 / JCM 12243 / WAL 16351)</name>
    <name type="common">Clostridium bolteae</name>
    <dbReference type="NCBI Taxonomy" id="411902"/>
    <lineage>
        <taxon>Bacteria</taxon>
        <taxon>Bacillati</taxon>
        <taxon>Bacillota</taxon>
        <taxon>Clostridia</taxon>
        <taxon>Lachnospirales</taxon>
        <taxon>Lachnospiraceae</taxon>
        <taxon>Enterocloster</taxon>
    </lineage>
</organism>
<dbReference type="EMBL" id="ABCC02000021">
    <property type="protein sequence ID" value="EDP17704.1"/>
    <property type="molecule type" value="Genomic_DNA"/>
</dbReference>
<dbReference type="AlphaFoldDB" id="A8RML0"/>
<proteinExistence type="predicted"/>
<reference evidence="1 2" key="1">
    <citation type="submission" date="2007-08" db="EMBL/GenBank/DDBJ databases">
        <authorList>
            <person name="Fulton L."/>
            <person name="Clifton S."/>
            <person name="Fulton B."/>
            <person name="Xu J."/>
            <person name="Minx P."/>
            <person name="Pepin K.H."/>
            <person name="Johnson M."/>
            <person name="Thiruvilangam P."/>
            <person name="Bhonagiri V."/>
            <person name="Nash W.E."/>
            <person name="Mardis E.R."/>
            <person name="Wilson R.K."/>
        </authorList>
    </citation>
    <scope>NUCLEOTIDE SEQUENCE [LARGE SCALE GENOMIC DNA]</scope>
    <source>
        <strain evidence="2">ATCC BAA-613 / DSM 15670 / CCUG 46953 / JCM 12243 / WAL 16351</strain>
    </source>
</reference>
<protein>
    <submittedName>
        <fullName evidence="1">Uncharacterized protein</fullName>
    </submittedName>
</protein>
<evidence type="ECO:0000313" key="2">
    <source>
        <dbReference type="Proteomes" id="UP000005396"/>
    </source>
</evidence>
<reference evidence="1 2" key="2">
    <citation type="submission" date="2007-09" db="EMBL/GenBank/DDBJ databases">
        <title>Draft genome sequence of Clostridium bolteae (ATCC BAA-613).</title>
        <authorList>
            <person name="Sudarsanam P."/>
            <person name="Ley R."/>
            <person name="Guruge J."/>
            <person name="Turnbaugh P.J."/>
            <person name="Mahowald M."/>
            <person name="Liep D."/>
            <person name="Gordon J."/>
        </authorList>
    </citation>
    <scope>NUCLEOTIDE SEQUENCE [LARGE SCALE GENOMIC DNA]</scope>
    <source>
        <strain evidence="2">ATCC BAA-613 / DSM 15670 / CCUG 46953 / JCM 12243 / WAL 16351</strain>
    </source>
</reference>